<dbReference type="RefSeq" id="XP_056508220.1">
    <property type="nucleotide sequence ID" value="XM_056659927.1"/>
</dbReference>
<dbReference type="AlphaFoldDB" id="A0A9W9JX48"/>
<feature type="compositionally biased region" description="Polar residues" evidence="4">
    <location>
        <begin position="103"/>
        <end position="112"/>
    </location>
</feature>
<gene>
    <name evidence="5" type="ORF">NUU61_009402</name>
</gene>
<dbReference type="GO" id="GO:0000278">
    <property type="term" value="P:mitotic cell cycle"/>
    <property type="evidence" value="ECO:0007669"/>
    <property type="project" value="TreeGrafter"/>
</dbReference>
<keyword evidence="3" id="KW-0112">Calmodulin-binding</keyword>
<dbReference type="PANTHER" id="PTHR22706:SF1">
    <property type="entry name" value="ASSEMBLY FACTOR FOR SPINDLE MICROTUBULES"/>
    <property type="match status" value="1"/>
</dbReference>
<protein>
    <recommendedName>
        <fullName evidence="7">Calponin-homology (CH) domain-containing protein</fullName>
    </recommendedName>
</protein>
<evidence type="ECO:0000256" key="2">
    <source>
        <dbReference type="ARBA" id="ARBA00022490"/>
    </source>
</evidence>
<dbReference type="GO" id="GO:0000922">
    <property type="term" value="C:spindle pole"/>
    <property type="evidence" value="ECO:0007669"/>
    <property type="project" value="TreeGrafter"/>
</dbReference>
<keyword evidence="6" id="KW-1185">Reference proteome</keyword>
<evidence type="ECO:0000256" key="4">
    <source>
        <dbReference type="SAM" id="MobiDB-lite"/>
    </source>
</evidence>
<dbReference type="GeneID" id="81399096"/>
<dbReference type="InterPro" id="IPR051185">
    <property type="entry name" value="ASPM"/>
</dbReference>
<dbReference type="GO" id="GO:0051295">
    <property type="term" value="P:establishment of meiotic spindle localization"/>
    <property type="evidence" value="ECO:0007669"/>
    <property type="project" value="TreeGrafter"/>
</dbReference>
<dbReference type="CDD" id="cd21223">
    <property type="entry name" value="CH_ASPM_rpt1"/>
    <property type="match status" value="1"/>
</dbReference>
<dbReference type="SUPFAM" id="SSF47576">
    <property type="entry name" value="Calponin-homology domain, CH-domain"/>
    <property type="match status" value="1"/>
</dbReference>
<dbReference type="GO" id="GO:0007051">
    <property type="term" value="P:spindle organization"/>
    <property type="evidence" value="ECO:0007669"/>
    <property type="project" value="TreeGrafter"/>
</dbReference>
<comment type="subcellular location">
    <subcellularLocation>
        <location evidence="1">Cytoplasm</location>
    </subcellularLocation>
</comment>
<evidence type="ECO:0008006" key="7">
    <source>
        <dbReference type="Google" id="ProtNLM"/>
    </source>
</evidence>
<dbReference type="PANTHER" id="PTHR22706">
    <property type="entry name" value="ASSEMBLY FACTOR FOR SPINDLE MICROTUBULES"/>
    <property type="match status" value="1"/>
</dbReference>
<dbReference type="GO" id="GO:0005737">
    <property type="term" value="C:cytoplasm"/>
    <property type="evidence" value="ECO:0007669"/>
    <property type="project" value="UniProtKB-SubCell"/>
</dbReference>
<evidence type="ECO:0000313" key="6">
    <source>
        <dbReference type="Proteomes" id="UP001141434"/>
    </source>
</evidence>
<feature type="region of interest" description="Disordered" evidence="4">
    <location>
        <begin position="1"/>
        <end position="181"/>
    </location>
</feature>
<feature type="compositionally biased region" description="Basic and acidic residues" evidence="4">
    <location>
        <begin position="130"/>
        <end position="176"/>
    </location>
</feature>
<evidence type="ECO:0000256" key="3">
    <source>
        <dbReference type="ARBA" id="ARBA00022860"/>
    </source>
</evidence>
<dbReference type="InterPro" id="IPR036872">
    <property type="entry name" value="CH_dom_sf"/>
</dbReference>
<dbReference type="EMBL" id="JAPMSZ010000011">
    <property type="protein sequence ID" value="KAJ5084823.1"/>
    <property type="molecule type" value="Genomic_DNA"/>
</dbReference>
<dbReference type="OrthoDB" id="76388at2759"/>
<dbReference type="GO" id="GO:0005516">
    <property type="term" value="F:calmodulin binding"/>
    <property type="evidence" value="ECO:0007669"/>
    <property type="project" value="UniProtKB-KW"/>
</dbReference>
<keyword evidence="2" id="KW-0963">Cytoplasm</keyword>
<organism evidence="5 6">
    <name type="scientific">Penicillium alfredii</name>
    <dbReference type="NCBI Taxonomy" id="1506179"/>
    <lineage>
        <taxon>Eukaryota</taxon>
        <taxon>Fungi</taxon>
        <taxon>Dikarya</taxon>
        <taxon>Ascomycota</taxon>
        <taxon>Pezizomycotina</taxon>
        <taxon>Eurotiomycetes</taxon>
        <taxon>Eurotiomycetidae</taxon>
        <taxon>Eurotiales</taxon>
        <taxon>Aspergillaceae</taxon>
        <taxon>Penicillium</taxon>
    </lineage>
</organism>
<dbReference type="Gene3D" id="1.10.418.10">
    <property type="entry name" value="Calponin-like domain"/>
    <property type="match status" value="1"/>
</dbReference>
<feature type="compositionally biased region" description="Polar residues" evidence="4">
    <location>
        <begin position="286"/>
        <end position="298"/>
    </location>
</feature>
<feature type="region of interest" description="Disordered" evidence="4">
    <location>
        <begin position="286"/>
        <end position="397"/>
    </location>
</feature>
<accession>A0A9W9JX48</accession>
<proteinExistence type="predicted"/>
<evidence type="ECO:0000256" key="1">
    <source>
        <dbReference type="ARBA" id="ARBA00004496"/>
    </source>
</evidence>
<feature type="compositionally biased region" description="Low complexity" evidence="4">
    <location>
        <begin position="359"/>
        <end position="371"/>
    </location>
</feature>
<feature type="compositionally biased region" description="Polar residues" evidence="4">
    <location>
        <begin position="332"/>
        <end position="344"/>
    </location>
</feature>
<comment type="caution">
    <text evidence="5">The sequence shown here is derived from an EMBL/GenBank/DDBJ whole genome shotgun (WGS) entry which is preliminary data.</text>
</comment>
<reference evidence="5" key="1">
    <citation type="submission" date="2022-11" db="EMBL/GenBank/DDBJ databases">
        <authorList>
            <person name="Petersen C."/>
        </authorList>
    </citation>
    <scope>NUCLEOTIDE SEQUENCE</scope>
    <source>
        <strain evidence="5">IBT 34128</strain>
    </source>
</reference>
<evidence type="ECO:0000313" key="5">
    <source>
        <dbReference type="EMBL" id="KAJ5084823.1"/>
    </source>
</evidence>
<name>A0A9W9JX48_9EURO</name>
<feature type="compositionally biased region" description="Basic and acidic residues" evidence="4">
    <location>
        <begin position="75"/>
        <end position="88"/>
    </location>
</feature>
<reference evidence="5" key="2">
    <citation type="journal article" date="2023" name="IMA Fungus">
        <title>Comparative genomic study of the Penicillium genus elucidates a diverse pangenome and 15 lateral gene transfer events.</title>
        <authorList>
            <person name="Petersen C."/>
            <person name="Sorensen T."/>
            <person name="Nielsen M.R."/>
            <person name="Sondergaard T.E."/>
            <person name="Sorensen J.L."/>
            <person name="Fitzpatrick D.A."/>
            <person name="Frisvad J.C."/>
            <person name="Nielsen K.L."/>
        </authorList>
    </citation>
    <scope>NUCLEOTIDE SEQUENCE</scope>
    <source>
        <strain evidence="5">IBT 34128</strain>
    </source>
</reference>
<dbReference type="Proteomes" id="UP001141434">
    <property type="component" value="Unassembled WGS sequence"/>
</dbReference>
<sequence length="1027" mass="114959">MSGILNEAATPCPSRSRTSRFSERNSGSDTLETLWDDDSGVEHTGEIEFTTEVRAPVLTGARPRRANRTVSGFQIHHDTDEKPRGPAEKRRRPNELPRPPSDGKSSLLSQPAQRFRPKVNFALSPPSRSMKQETETQPRAGRVERKSNEFCRPSETRGKESDPQDREQAPKKDMRRNTVYIPPDDTTVASVFMGLFSPLKKQPGSAIPQDLEDTQTNTLEAQIAKRQARKSLAVSAKRAPLQPSSKISQEAAIRMDIAGKNGGKENIPPGTLIGDKSRATNPILLSKSNRGNAVSESNPVRRKATFQPTKSVVQPARQQRARSVLGEKQRNAGPSSACSNQQKAMPTKPKEPVRNTSTLNARASALSNRSSQSGPSRASKIGNMPSKLNHLNHEYPPLTEDISNPSLYEDNWLSHQETVITQLVNALFECTDGHLTAYDPNTLRLGLLGLYHTDYFTLLYRRIQASLTCGTLSIPKDILARHNRAKQDVGLRRKFLDIWIQSYDRRALVAAAETIVGRRVSNDSNLFGMSIQTSQESAARREKSVLRKLEGFLDTFLLRNEDIDHITAEVKDTPAEELAKAYRRTVLRSIMLVVLLDQGRQNPGIGVPRRLFASTSPFKSSAEVLQALARVLLPSCGDITKPLGHLDCHLSYQQHRLQEYNYQIDNIAIDLRDGVRLTRIVEVLFFAPERGRSSLEDQTEVSLCTGGVLPLGDEIDLPLSKHLKFPCTSRAAKVFNVQIALGALSSVKGFRATVGDLRAEHIVDGYREKTIALLWSLVSKWGLAGLVDWGDLRKDISRLKCKAVSQFGYEHIKDETWFADVDSIDDEHSQLLQQWAAVLAALKGLQIRNMTTSFADGRIYESVVDEYEPYITGNFNRVGEVTDKKPTSLSLESRLRVLGCSSQFAHLVSPSPASSHILNQDFTLAALAFLCSRLLSASKRPRAATTLQRAWRACLRERDHDRRAMAKNLAVHCAAVVQTRNEILWAKEVIVRWWRKIQARKEQEQATRYRTFRSLDRQGRKTFGRRV</sequence>